<dbReference type="RefSeq" id="WP_035248006.1">
    <property type="nucleotide sequence ID" value="NZ_AQQY01000001.1"/>
</dbReference>
<protein>
    <recommendedName>
        <fullName evidence="1">DUF1330 domain-containing protein</fullName>
    </recommendedName>
</protein>
<dbReference type="PANTHER" id="PTHR41521">
    <property type="match status" value="1"/>
</dbReference>
<evidence type="ECO:0000313" key="3">
    <source>
        <dbReference type="Proteomes" id="UP000024836"/>
    </source>
</evidence>
<organism evidence="2 3">
    <name type="scientific">Actibacterium atlanticum</name>
    <dbReference type="NCBI Taxonomy" id="1461693"/>
    <lineage>
        <taxon>Bacteria</taxon>
        <taxon>Pseudomonadati</taxon>
        <taxon>Pseudomonadota</taxon>
        <taxon>Alphaproteobacteria</taxon>
        <taxon>Rhodobacterales</taxon>
        <taxon>Roseobacteraceae</taxon>
        <taxon>Actibacterium</taxon>
    </lineage>
</organism>
<feature type="domain" description="DUF1330" evidence="1">
    <location>
        <begin position="3"/>
        <end position="92"/>
    </location>
</feature>
<dbReference type="STRING" id="1461693.ATO10_03455"/>
<keyword evidence="3" id="KW-1185">Reference proteome</keyword>
<dbReference type="Gene3D" id="3.30.70.100">
    <property type="match status" value="1"/>
</dbReference>
<evidence type="ECO:0000313" key="2">
    <source>
        <dbReference type="EMBL" id="KCV83785.1"/>
    </source>
</evidence>
<dbReference type="EMBL" id="AQQY01000001">
    <property type="protein sequence ID" value="KCV83785.1"/>
    <property type="molecule type" value="Genomic_DNA"/>
</dbReference>
<dbReference type="InterPro" id="IPR011008">
    <property type="entry name" value="Dimeric_a/b-barrel"/>
</dbReference>
<evidence type="ECO:0000259" key="1">
    <source>
        <dbReference type="Pfam" id="PF07045"/>
    </source>
</evidence>
<sequence>MAALWISHINVTNPDQFAKYVELAGPAIRKHGGEFLARGARFVQLEGNKRERNVVVRFESIEAAEACYNSPEYQEAVSHARGASERDLMVIEVTEP</sequence>
<dbReference type="PANTHER" id="PTHR41521:SF4">
    <property type="entry name" value="BLR0684 PROTEIN"/>
    <property type="match status" value="1"/>
</dbReference>
<dbReference type="AlphaFoldDB" id="A0A058ZRE8"/>
<dbReference type="eggNOG" id="COG5470">
    <property type="taxonomic scope" value="Bacteria"/>
</dbReference>
<dbReference type="InterPro" id="IPR010753">
    <property type="entry name" value="DUF1330"/>
</dbReference>
<proteinExistence type="predicted"/>
<dbReference type="OrthoDB" id="9806380at2"/>
<gene>
    <name evidence="2" type="ORF">ATO10_03455</name>
</gene>
<reference evidence="2 3" key="1">
    <citation type="submission" date="2013-04" db="EMBL/GenBank/DDBJ databases">
        <title>Shimia sp. 22II-S11-Z10 Genome Sequencing.</title>
        <authorList>
            <person name="Lai Q."/>
            <person name="Li G."/>
            <person name="Shao Z."/>
        </authorList>
    </citation>
    <scope>NUCLEOTIDE SEQUENCE [LARGE SCALE GENOMIC DNA]</scope>
    <source>
        <strain evidence="3">22II-S11-Z10</strain>
    </source>
</reference>
<dbReference type="Proteomes" id="UP000024836">
    <property type="component" value="Unassembled WGS sequence"/>
</dbReference>
<name>A0A058ZRE8_9RHOB</name>
<dbReference type="Pfam" id="PF07045">
    <property type="entry name" value="DUF1330"/>
    <property type="match status" value="1"/>
</dbReference>
<dbReference type="SUPFAM" id="SSF54909">
    <property type="entry name" value="Dimeric alpha+beta barrel"/>
    <property type="match status" value="1"/>
</dbReference>
<comment type="caution">
    <text evidence="2">The sequence shown here is derived from an EMBL/GenBank/DDBJ whole genome shotgun (WGS) entry which is preliminary data.</text>
</comment>
<accession>A0A058ZRE8</accession>